<organism evidence="1 2">
    <name type="scientific">Paenibacillus oceani</name>
    <dbReference type="NCBI Taxonomy" id="2772510"/>
    <lineage>
        <taxon>Bacteria</taxon>
        <taxon>Bacillati</taxon>
        <taxon>Bacillota</taxon>
        <taxon>Bacilli</taxon>
        <taxon>Bacillales</taxon>
        <taxon>Paenibacillaceae</taxon>
        <taxon>Paenibacillus</taxon>
    </lineage>
</organism>
<evidence type="ECO:0000313" key="1">
    <source>
        <dbReference type="EMBL" id="MBD2862425.1"/>
    </source>
</evidence>
<dbReference type="Proteomes" id="UP000639396">
    <property type="component" value="Unassembled WGS sequence"/>
</dbReference>
<comment type="caution">
    <text evidence="1">The sequence shown here is derived from an EMBL/GenBank/DDBJ whole genome shotgun (WGS) entry which is preliminary data.</text>
</comment>
<dbReference type="AlphaFoldDB" id="A0A927C742"/>
<dbReference type="RefSeq" id="WP_190927303.1">
    <property type="nucleotide sequence ID" value="NZ_JACXJA010000011.1"/>
</dbReference>
<gene>
    <name evidence="1" type="ORF">IDH45_10570</name>
</gene>
<evidence type="ECO:0000313" key="2">
    <source>
        <dbReference type="Proteomes" id="UP000639396"/>
    </source>
</evidence>
<keyword evidence="2" id="KW-1185">Reference proteome</keyword>
<accession>A0A927C742</accession>
<reference evidence="1" key="1">
    <citation type="submission" date="2020-09" db="EMBL/GenBank/DDBJ databases">
        <title>A novel bacterium of genus Paenibacillus, isolated from South China Sea.</title>
        <authorList>
            <person name="Huang H."/>
            <person name="Mo K."/>
            <person name="Hu Y."/>
        </authorList>
    </citation>
    <scope>NUCLEOTIDE SEQUENCE</scope>
    <source>
        <strain evidence="1">IB182363</strain>
    </source>
</reference>
<name>A0A927C742_9BACL</name>
<proteinExistence type="predicted"/>
<sequence length="63" mass="7150">MLRFKAYVLRADIAFGMDELDLAARYIREADQVTLSGLELESAWEAAERRNELKAALEYDGPS</sequence>
<dbReference type="EMBL" id="JACXJA010000011">
    <property type="protein sequence ID" value="MBD2862425.1"/>
    <property type="molecule type" value="Genomic_DNA"/>
</dbReference>
<protein>
    <submittedName>
        <fullName evidence="1">Uncharacterized protein</fullName>
    </submittedName>
</protein>